<sequence precursor="true">MNNLNYRWLAAGSVVMMLSACSSVKVWPFGGDEVASVPGAPANSTAYVCEKNRKFYVRMLDNGATAWVILPEREFALAKSGTSFSNGVSTLTIQGQEATLVVTPENTYSGCSVPAPVKK</sequence>
<dbReference type="eggNOG" id="COG3895">
    <property type="taxonomic scope" value="Bacteria"/>
</dbReference>
<evidence type="ECO:0000256" key="1">
    <source>
        <dbReference type="SAM" id="SignalP"/>
    </source>
</evidence>
<dbReference type="KEGG" id="mei:Msip34_1036"/>
<reference evidence="2 3" key="2">
    <citation type="journal article" date="2011" name="J. Bacteriol.">
        <title>Genomes of three methylotrophs from a single niche uncover genetic and metabolic divergence of Methylophilaceae.</title>
        <authorList>
            <person name="Lapidus A."/>
            <person name="Clum A."/>
            <person name="Labutti K."/>
            <person name="Kaluzhnaya M.G."/>
            <person name="Lim S."/>
            <person name="Beck D.A."/>
            <person name="Glavina Del Rio T."/>
            <person name="Nolan M."/>
            <person name="Mavromatis K."/>
            <person name="Huntemann M."/>
            <person name="Lucas S."/>
            <person name="Lidstrom M.E."/>
            <person name="Ivanova N."/>
            <person name="Chistoserdova L."/>
        </authorList>
    </citation>
    <scope>NUCLEOTIDE SEQUENCE [LARGE SCALE GENOMIC DNA]</scope>
    <source>
        <strain evidence="2 3">SIP3-4</strain>
    </source>
</reference>
<organism evidence="2 3">
    <name type="scientific">Methylovorus glucosotrophus (strain SIP3-4)</name>
    <dbReference type="NCBI Taxonomy" id="582744"/>
    <lineage>
        <taxon>Bacteria</taxon>
        <taxon>Pseudomonadati</taxon>
        <taxon>Pseudomonadota</taxon>
        <taxon>Betaproteobacteria</taxon>
        <taxon>Nitrosomonadales</taxon>
        <taxon>Methylophilaceae</taxon>
        <taxon>Methylovorus</taxon>
    </lineage>
</organism>
<accession>C6XCK8</accession>
<feature type="chain" id="PRO_5002971059" description="C-type lysozyme inhibitor domain-containing protein" evidence="1">
    <location>
        <begin position="23"/>
        <end position="119"/>
    </location>
</feature>
<proteinExistence type="predicted"/>
<evidence type="ECO:0000313" key="3">
    <source>
        <dbReference type="Proteomes" id="UP000002743"/>
    </source>
</evidence>
<keyword evidence="1" id="KW-0732">Signal</keyword>
<dbReference type="SUPFAM" id="SSF141488">
    <property type="entry name" value="YdhA-like"/>
    <property type="match status" value="1"/>
</dbReference>
<dbReference type="Proteomes" id="UP000002743">
    <property type="component" value="Chromosome"/>
</dbReference>
<dbReference type="AlphaFoldDB" id="C6XCK8"/>
<evidence type="ECO:0008006" key="4">
    <source>
        <dbReference type="Google" id="ProtNLM"/>
    </source>
</evidence>
<evidence type="ECO:0000313" key="2">
    <source>
        <dbReference type="EMBL" id="ACT50283.1"/>
    </source>
</evidence>
<name>C6XCK8_METGS</name>
<feature type="signal peptide" evidence="1">
    <location>
        <begin position="1"/>
        <end position="22"/>
    </location>
</feature>
<reference evidence="3" key="1">
    <citation type="submission" date="2009-07" db="EMBL/GenBank/DDBJ databases">
        <title>Complete sequence of chromosome of Methylovorus sp. SIP3-4.</title>
        <authorList>
            <person name="Lucas S."/>
            <person name="Copeland A."/>
            <person name="Lapidus A."/>
            <person name="Glavina del Rio T."/>
            <person name="Tice H."/>
            <person name="Bruce D."/>
            <person name="Goodwin L."/>
            <person name="Pitluck S."/>
            <person name="Clum A."/>
            <person name="Larimer F."/>
            <person name="Land M."/>
            <person name="Hauser L."/>
            <person name="Kyrpides N."/>
            <person name="Mikhailova N."/>
            <person name="Kayluzhnaya M."/>
            <person name="Chistoserdova L."/>
        </authorList>
    </citation>
    <scope>NUCLEOTIDE SEQUENCE [LARGE SCALE GENOMIC DNA]</scope>
    <source>
        <strain evidence="3">SIP3-4</strain>
    </source>
</reference>
<protein>
    <recommendedName>
        <fullName evidence="4">C-type lysozyme inhibitor domain-containing protein</fullName>
    </recommendedName>
</protein>
<dbReference type="OrthoDB" id="8538349at2"/>
<gene>
    <name evidence="2" type="ordered locus">Msip34_1036</name>
</gene>
<dbReference type="HOGENOM" id="CLU_160062_0_0_4"/>
<keyword evidence="3" id="KW-1185">Reference proteome</keyword>
<dbReference type="RefSeq" id="WP_015829805.1">
    <property type="nucleotide sequence ID" value="NC_012969.1"/>
</dbReference>
<dbReference type="EMBL" id="CP001674">
    <property type="protein sequence ID" value="ACT50283.1"/>
    <property type="molecule type" value="Genomic_DNA"/>
</dbReference>
<dbReference type="InterPro" id="IPR036328">
    <property type="entry name" value="MliC_sf"/>
</dbReference>
<dbReference type="PROSITE" id="PS51257">
    <property type="entry name" value="PROKAR_LIPOPROTEIN"/>
    <property type="match status" value="1"/>
</dbReference>